<feature type="domain" description="Helicase ATP-binding" evidence="8">
    <location>
        <begin position="589"/>
        <end position="757"/>
    </location>
</feature>
<name>A0A8H3IAL5_9LECA</name>
<dbReference type="InterPro" id="IPR014001">
    <property type="entry name" value="Helicase_ATP-bd"/>
</dbReference>
<dbReference type="CDD" id="cd18791">
    <property type="entry name" value="SF2_C_RHA"/>
    <property type="match status" value="1"/>
</dbReference>
<feature type="domain" description="UBA" evidence="6">
    <location>
        <begin position="278"/>
        <end position="318"/>
    </location>
</feature>
<dbReference type="InterPro" id="IPR001650">
    <property type="entry name" value="Helicase_C-like"/>
</dbReference>
<dbReference type="Pfam" id="PF05773">
    <property type="entry name" value="RWD"/>
    <property type="match status" value="1"/>
</dbReference>
<dbReference type="SMART" id="SM00847">
    <property type="entry name" value="HA2"/>
    <property type="match status" value="1"/>
</dbReference>
<dbReference type="OrthoDB" id="5600252at2759"/>
<dbReference type="InterPro" id="IPR015940">
    <property type="entry name" value="UBA"/>
</dbReference>
<dbReference type="SUPFAM" id="SSF46934">
    <property type="entry name" value="UBA-like"/>
    <property type="match status" value="1"/>
</dbReference>
<evidence type="ECO:0000259" key="6">
    <source>
        <dbReference type="PROSITE" id="PS50030"/>
    </source>
</evidence>
<dbReference type="PROSITE" id="PS50030">
    <property type="entry name" value="UBA"/>
    <property type="match status" value="1"/>
</dbReference>
<dbReference type="Pfam" id="PF26026">
    <property type="entry name" value="RNA_hel_CTD"/>
    <property type="match status" value="1"/>
</dbReference>
<dbReference type="InterPro" id="IPR011709">
    <property type="entry name" value="DEAD-box_helicase_OB_fold"/>
</dbReference>
<keyword evidence="1" id="KW-0547">Nucleotide-binding</keyword>
<dbReference type="Pfam" id="PF24385">
    <property type="entry name" value="DSRM_DHX29"/>
    <property type="match status" value="1"/>
</dbReference>
<dbReference type="InterPro" id="IPR016135">
    <property type="entry name" value="UBQ-conjugating_enzyme/RWD"/>
</dbReference>
<dbReference type="InterPro" id="IPR011545">
    <property type="entry name" value="DEAD/DEAH_box_helicase_dom"/>
</dbReference>
<dbReference type="Gene3D" id="3.30.160.20">
    <property type="match status" value="1"/>
</dbReference>
<organism evidence="10 11">
    <name type="scientific">Gomphillus americanus</name>
    <dbReference type="NCBI Taxonomy" id="1940652"/>
    <lineage>
        <taxon>Eukaryota</taxon>
        <taxon>Fungi</taxon>
        <taxon>Dikarya</taxon>
        <taxon>Ascomycota</taxon>
        <taxon>Pezizomycotina</taxon>
        <taxon>Lecanoromycetes</taxon>
        <taxon>OSLEUM clade</taxon>
        <taxon>Ostropomycetidae</taxon>
        <taxon>Ostropales</taxon>
        <taxon>Graphidaceae</taxon>
        <taxon>Gomphilloideae</taxon>
        <taxon>Gomphillus</taxon>
    </lineage>
</organism>
<dbReference type="SUPFAM" id="SSF52540">
    <property type="entry name" value="P-loop containing nucleoside triphosphate hydrolases"/>
    <property type="match status" value="1"/>
</dbReference>
<evidence type="ECO:0000259" key="8">
    <source>
        <dbReference type="PROSITE" id="PS51192"/>
    </source>
</evidence>
<proteinExistence type="predicted"/>
<dbReference type="GO" id="GO:0016787">
    <property type="term" value="F:hydrolase activity"/>
    <property type="evidence" value="ECO:0007669"/>
    <property type="project" value="UniProtKB-KW"/>
</dbReference>
<dbReference type="FunFam" id="1.20.120.1080:FF:000002">
    <property type="entry name" value="Putative ATP-dependent RNA helicase DHX36"/>
    <property type="match status" value="1"/>
</dbReference>
<keyword evidence="4" id="KW-0067">ATP-binding</keyword>
<evidence type="ECO:0000256" key="5">
    <source>
        <dbReference type="SAM" id="MobiDB-lite"/>
    </source>
</evidence>
<evidence type="ECO:0000259" key="7">
    <source>
        <dbReference type="PROSITE" id="PS50908"/>
    </source>
</evidence>
<dbReference type="SUPFAM" id="SSF54768">
    <property type="entry name" value="dsRNA-binding domain-like"/>
    <property type="match status" value="1"/>
</dbReference>
<dbReference type="InterPro" id="IPR006575">
    <property type="entry name" value="RWD_dom"/>
</dbReference>
<dbReference type="SMART" id="SM00490">
    <property type="entry name" value="HELICc"/>
    <property type="match status" value="1"/>
</dbReference>
<dbReference type="Pfam" id="PF21010">
    <property type="entry name" value="HA2_C"/>
    <property type="match status" value="1"/>
</dbReference>
<accession>A0A8H3IAL5</accession>
<dbReference type="SMART" id="SM00487">
    <property type="entry name" value="DEXDc"/>
    <property type="match status" value="1"/>
</dbReference>
<feature type="domain" description="Helicase C-terminal" evidence="9">
    <location>
        <begin position="810"/>
        <end position="976"/>
    </location>
</feature>
<gene>
    <name evidence="10" type="ORF">GOMPHAMPRED_004740</name>
</gene>
<dbReference type="InterPro" id="IPR007502">
    <property type="entry name" value="Helicase-assoc_dom"/>
</dbReference>
<dbReference type="Proteomes" id="UP000664169">
    <property type="component" value="Unassembled WGS sequence"/>
</dbReference>
<protein>
    <submittedName>
        <fullName evidence="10">Uncharacterized protein</fullName>
    </submittedName>
</protein>
<keyword evidence="11" id="KW-1185">Reference proteome</keyword>
<dbReference type="SUPFAM" id="SSF54495">
    <property type="entry name" value="UBC-like"/>
    <property type="match status" value="1"/>
</dbReference>
<dbReference type="Gene3D" id="3.40.50.300">
    <property type="entry name" value="P-loop containing nucleotide triphosphate hydrolases"/>
    <property type="match status" value="2"/>
</dbReference>
<keyword evidence="3" id="KW-0347">Helicase</keyword>
<dbReference type="Gene3D" id="1.20.120.1080">
    <property type="match status" value="1"/>
</dbReference>
<dbReference type="PROSITE" id="PS51194">
    <property type="entry name" value="HELICASE_CTER"/>
    <property type="match status" value="1"/>
</dbReference>
<dbReference type="Pfam" id="PF07717">
    <property type="entry name" value="OB_NTP_bind"/>
    <property type="match status" value="1"/>
</dbReference>
<feature type="compositionally biased region" description="Polar residues" evidence="5">
    <location>
        <begin position="36"/>
        <end position="48"/>
    </location>
</feature>
<evidence type="ECO:0000256" key="1">
    <source>
        <dbReference type="ARBA" id="ARBA00022741"/>
    </source>
</evidence>
<sequence length="1334" mass="149051">MPPKSRGSKAVGGKGPGSSDPNSTTDSKAKIKQQAEKSTSSKDNSVQSAVAEGSKKPDTRTLISGSTSWTGKLPVNLLSEHCQKNKWEKPEYSMRQTRDGFLSSVTLKAVHPKTKELTVLPAFDLPREFQHIGMEPTAVEARHFAATWALYRVSSMKNIHMMLPPKYKDLWKGEFPNIKKDYELKGLGWKFEADPFLAKEEQDKVHALIQKKKDDALRKAQAATTSTAENAIRVPKRDFSRGWESIPAAEMGNNMRIDVEDVVRKYATWNVNGISISETDRQAILDELTTIGFRRTHIIEALNECKDREEVLEWLLIHVPEDDLPDWCLPESYQAGVTFVTGNLQKEAFIRRMTDCGYSVNLERTYELHNGNVAASSEALQTALCAESINGIAFLETGATDDDPDMWNEEVETLFAIFGDRYKKLSETRCSILFESDNVGYTFEFEKTRFYPTTPPVILSSEKTLPAYIKLATYKKAWEYARTSLLGGPMIFSLCDWLEAEIPKILVNPGSLKDLKIVAEQSIQLNTNVRHKKVSDLGQMVRRVDWSGRSKASNELRVTWERKQSTSGQISMLSSRQKLPAWNIKDQLVDVVNKNQITIVSGATGSGKSTQCPQFILDDMLQRNLGAVANILVTQPRRVSALGLADRVSDERCGSVGDEVGYAIRGDTRWKIGKTKITFMTTGVLLRRLQNDNGLSDVTHVIIDEIHERSLDSDFLLALLKDYLIKWKDLKLILMSATLDSNIFNQYFKAFTVGALEIEGRTFDVTDHYLDDVVRSTGFNAGLQGTDMQNIGKVIQNMGQRINYDLVIALVQHIHESIGANDGSILIFLPGVGEIDRTTLLLGKLPGIYALPLHASLHPAEQKRVFLKAPRNMRKVVAATNVAETSITIDDCVAVIDTGKVKETSFDPNLGMIKLEEVWASRAACQQRKGRAGRVRPGDCYKLFTRNAEEAMKPRPDPEIKRVPLEQLVLSIYALGISDAAQFLAKAITPPETTAVDAAVELLRRMSALDGNQLTTLGYHLSRVPADLRLAKLMIYGAMFNCLENCLTIAAILTVRSPFVSPQHTRDEAKTVRLSFARNHGDLVGDLMAYEQWNQRRKADTSATTKRWCEENYLSTQTLFDITSNKMQFQSALKDAGFLSANYGLSDTSFTILNSNNQDLSLLRSLIAGSFSPQIARIAFPDKKYAASVSGAVELDPEARTIKYFTQDTGRVFIHPSSTLFEAQTFPGSSSYLSFFSKMATSKQFIRDLTPFNVYALLMFAGTVRIDTLGRGLVVDGWLRVRGWARIGVLIGRLRVILDHALEAKLENPADEAKDVVEITDLVRRLIQYCGMDR</sequence>
<feature type="region of interest" description="Disordered" evidence="5">
    <location>
        <begin position="1"/>
        <end position="67"/>
    </location>
</feature>
<evidence type="ECO:0000313" key="11">
    <source>
        <dbReference type="Proteomes" id="UP000664169"/>
    </source>
</evidence>
<dbReference type="InterPro" id="IPR059023">
    <property type="entry name" value="RNA_hel_CTD"/>
</dbReference>
<dbReference type="Pfam" id="PF00270">
    <property type="entry name" value="DEAD"/>
    <property type="match status" value="1"/>
</dbReference>
<dbReference type="CDD" id="cd23827">
    <property type="entry name" value="RWD_YLR419W-like"/>
    <property type="match status" value="1"/>
</dbReference>
<evidence type="ECO:0000256" key="3">
    <source>
        <dbReference type="ARBA" id="ARBA00022806"/>
    </source>
</evidence>
<dbReference type="Gene3D" id="3.10.110.10">
    <property type="entry name" value="Ubiquitin Conjugating Enzyme"/>
    <property type="match status" value="1"/>
</dbReference>
<dbReference type="InterPro" id="IPR056328">
    <property type="entry name" value="DSRM_DHX29"/>
</dbReference>
<feature type="domain" description="RWD" evidence="7">
    <location>
        <begin position="409"/>
        <end position="505"/>
    </location>
</feature>
<evidence type="ECO:0000256" key="2">
    <source>
        <dbReference type="ARBA" id="ARBA00022801"/>
    </source>
</evidence>
<dbReference type="PROSITE" id="PS51192">
    <property type="entry name" value="HELICASE_ATP_BIND_1"/>
    <property type="match status" value="1"/>
</dbReference>
<dbReference type="EMBL" id="CAJPDQ010000003">
    <property type="protein sequence ID" value="CAF9906489.1"/>
    <property type="molecule type" value="Genomic_DNA"/>
</dbReference>
<dbReference type="Pfam" id="PF00271">
    <property type="entry name" value="Helicase_C"/>
    <property type="match status" value="1"/>
</dbReference>
<evidence type="ECO:0000259" key="9">
    <source>
        <dbReference type="PROSITE" id="PS51194"/>
    </source>
</evidence>
<reference evidence="10" key="1">
    <citation type="submission" date="2021-03" db="EMBL/GenBank/DDBJ databases">
        <authorList>
            <person name="Tagirdzhanova G."/>
        </authorList>
    </citation>
    <scope>NUCLEOTIDE SEQUENCE</scope>
</reference>
<dbReference type="InterPro" id="IPR009060">
    <property type="entry name" value="UBA-like_sf"/>
</dbReference>
<dbReference type="GO" id="GO:0004386">
    <property type="term" value="F:helicase activity"/>
    <property type="evidence" value="ECO:0007669"/>
    <property type="project" value="UniProtKB-KW"/>
</dbReference>
<dbReference type="InterPro" id="IPR027417">
    <property type="entry name" value="P-loop_NTPase"/>
</dbReference>
<evidence type="ECO:0000256" key="4">
    <source>
        <dbReference type="ARBA" id="ARBA00022840"/>
    </source>
</evidence>
<dbReference type="PANTHER" id="PTHR18934:SF267">
    <property type="entry name" value="ATP-DEPENDENT RNA HELICASE YLR419W-RELATED"/>
    <property type="match status" value="1"/>
</dbReference>
<keyword evidence="2" id="KW-0378">Hydrolase</keyword>
<dbReference type="PANTHER" id="PTHR18934">
    <property type="entry name" value="ATP-DEPENDENT RNA HELICASE"/>
    <property type="match status" value="1"/>
</dbReference>
<dbReference type="CDD" id="cd17917">
    <property type="entry name" value="DEXHc_RHA-like"/>
    <property type="match status" value="1"/>
</dbReference>
<dbReference type="GO" id="GO:0003723">
    <property type="term" value="F:RNA binding"/>
    <property type="evidence" value="ECO:0007669"/>
    <property type="project" value="TreeGrafter"/>
</dbReference>
<dbReference type="GO" id="GO:0005524">
    <property type="term" value="F:ATP binding"/>
    <property type="evidence" value="ECO:0007669"/>
    <property type="project" value="UniProtKB-KW"/>
</dbReference>
<evidence type="ECO:0000313" key="10">
    <source>
        <dbReference type="EMBL" id="CAF9906489.1"/>
    </source>
</evidence>
<dbReference type="FunFam" id="3.40.50.300:FF:001214">
    <property type="entry name" value="DExH-box ATP-dependent RNA helicase"/>
    <property type="match status" value="1"/>
</dbReference>
<dbReference type="PROSITE" id="PS50908">
    <property type="entry name" value="RWD"/>
    <property type="match status" value="1"/>
</dbReference>
<comment type="caution">
    <text evidence="10">The sequence shown here is derived from an EMBL/GenBank/DDBJ whole genome shotgun (WGS) entry which is preliminary data.</text>
</comment>